<protein>
    <submittedName>
        <fullName evidence="3">Uncharacterized protein</fullName>
    </submittedName>
</protein>
<evidence type="ECO:0000313" key="4">
    <source>
        <dbReference type="Proteomes" id="UP000095228"/>
    </source>
</evidence>
<sequence length="208" mass="21480">MKPFLVGASLLATFLLSVTAAATELTDLGQGLGYLRAHSLDESIKPLAGATALVLDLRHATATPEAVTSFAAALAARPADARLFVLVSPATPAALAQHLPAPVLTLGIAGSQPAPQVVVSQSAADDRRAYDALATGTPLADLISGTIEKERYDEATLVQEFKLGHPEATPPEPGAPSGGADAPVNARPTDRVLQRAVHLHRALLALKR</sequence>
<reference evidence="3 4" key="1">
    <citation type="submission" date="2016-06" db="EMBL/GenBank/DDBJ databases">
        <title>Three novel species with peptidoglycan cell walls form the new genus Lacunisphaera gen. nov. in the family Opitutaceae of the verrucomicrobial subdivision 4.</title>
        <authorList>
            <person name="Rast P."/>
            <person name="Gloeckner I."/>
            <person name="Jogler M."/>
            <person name="Boedeker C."/>
            <person name="Jeske O."/>
            <person name="Wiegand S."/>
            <person name="Reinhardt R."/>
            <person name="Schumann P."/>
            <person name="Rohde M."/>
            <person name="Spring S."/>
            <person name="Gloeckner F.O."/>
            <person name="Jogler C."/>
        </authorList>
    </citation>
    <scope>NUCLEOTIDE SEQUENCE [LARGE SCALE GENOMIC DNA]</scope>
    <source>
        <strain evidence="3 4">IG16b</strain>
    </source>
</reference>
<organism evidence="3 4">
    <name type="scientific">Lacunisphaera limnophila</name>
    <dbReference type="NCBI Taxonomy" id="1838286"/>
    <lineage>
        <taxon>Bacteria</taxon>
        <taxon>Pseudomonadati</taxon>
        <taxon>Verrucomicrobiota</taxon>
        <taxon>Opitutia</taxon>
        <taxon>Opitutales</taxon>
        <taxon>Opitutaceae</taxon>
        <taxon>Lacunisphaera</taxon>
    </lineage>
</organism>
<accession>A0A1D8AVH8</accession>
<dbReference type="OrthoDB" id="199489at2"/>
<evidence type="ECO:0000256" key="1">
    <source>
        <dbReference type="SAM" id="MobiDB-lite"/>
    </source>
</evidence>
<proteinExistence type="predicted"/>
<evidence type="ECO:0000313" key="3">
    <source>
        <dbReference type="EMBL" id="AOS44908.1"/>
    </source>
</evidence>
<dbReference type="KEGG" id="obg:Verru16b_01977"/>
<keyword evidence="4" id="KW-1185">Reference proteome</keyword>
<keyword evidence="2" id="KW-0732">Signal</keyword>
<feature type="signal peptide" evidence="2">
    <location>
        <begin position="1"/>
        <end position="22"/>
    </location>
</feature>
<dbReference type="RefSeq" id="WP_157772368.1">
    <property type="nucleotide sequence ID" value="NZ_CP016094.1"/>
</dbReference>
<name>A0A1D8AVH8_9BACT</name>
<feature type="chain" id="PRO_5009105330" evidence="2">
    <location>
        <begin position="23"/>
        <end position="208"/>
    </location>
</feature>
<gene>
    <name evidence="3" type="ORF">Verru16b_01977</name>
</gene>
<dbReference type="STRING" id="1838286.Verru16b_01977"/>
<evidence type="ECO:0000256" key="2">
    <source>
        <dbReference type="SAM" id="SignalP"/>
    </source>
</evidence>
<dbReference type="EMBL" id="CP016094">
    <property type="protein sequence ID" value="AOS44908.1"/>
    <property type="molecule type" value="Genomic_DNA"/>
</dbReference>
<dbReference type="AlphaFoldDB" id="A0A1D8AVH8"/>
<feature type="region of interest" description="Disordered" evidence="1">
    <location>
        <begin position="164"/>
        <end position="186"/>
    </location>
</feature>
<dbReference type="Proteomes" id="UP000095228">
    <property type="component" value="Chromosome"/>
</dbReference>